<name>A0A1K1NRA6_RUMFL</name>
<reference evidence="3 4" key="1">
    <citation type="submission" date="2016-11" db="EMBL/GenBank/DDBJ databases">
        <authorList>
            <person name="Jaros S."/>
            <person name="Januszkiewicz K."/>
            <person name="Wedrychowicz H."/>
        </authorList>
    </citation>
    <scope>NUCLEOTIDE SEQUENCE [LARGE SCALE GENOMIC DNA]</scope>
    <source>
        <strain evidence="3 4">YL228</strain>
    </source>
</reference>
<feature type="transmembrane region" description="Helical" evidence="1">
    <location>
        <begin position="278"/>
        <end position="300"/>
    </location>
</feature>
<evidence type="ECO:0000313" key="4">
    <source>
        <dbReference type="Proteomes" id="UP000183461"/>
    </source>
</evidence>
<sequence length="317" mass="34002">MQTFRKALPVALSLILAAGMVAAAELLHNKEIIFPEITAVAIGALTAPKQPWNVSRLRLLPTMTAAAVIGVGLAFLPLPAVVKIPLAMICAAACVTVSETEFLPAISACVLPVLLETKTPVYIGSVVVMTSLILITQLVLEKAGLREKNVYVPVKLDRQLFMLRAKQIAAASMICILPLLTKEIFFIAPPLIVAFFEMSKPESKLLGRLPHVFALIMLAAVSGVLSRFVLTEKLELPLAVSAAVSCAVILAAVCRIKLYFPPCGAIATLPFIIPEGALFSFPFEIAAGTLVFIAAAFALSKEQRIVLRVKKLLRPQN</sequence>
<feature type="transmembrane region" description="Helical" evidence="1">
    <location>
        <begin position="59"/>
        <end position="82"/>
    </location>
</feature>
<keyword evidence="1" id="KW-1133">Transmembrane helix</keyword>
<feature type="transmembrane region" description="Helical" evidence="1">
    <location>
        <begin position="237"/>
        <end position="258"/>
    </location>
</feature>
<feature type="chain" id="PRO_5013108957" description="HPP family protein" evidence="2">
    <location>
        <begin position="24"/>
        <end position="317"/>
    </location>
</feature>
<evidence type="ECO:0000256" key="2">
    <source>
        <dbReference type="SAM" id="SignalP"/>
    </source>
</evidence>
<organism evidence="3 4">
    <name type="scientific">Ruminococcus flavefaciens</name>
    <dbReference type="NCBI Taxonomy" id="1265"/>
    <lineage>
        <taxon>Bacteria</taxon>
        <taxon>Bacillati</taxon>
        <taxon>Bacillota</taxon>
        <taxon>Clostridia</taxon>
        <taxon>Eubacteriales</taxon>
        <taxon>Oscillospiraceae</taxon>
        <taxon>Ruminococcus</taxon>
    </lineage>
</organism>
<feature type="transmembrane region" description="Helical" evidence="1">
    <location>
        <begin position="212"/>
        <end position="230"/>
    </location>
</feature>
<evidence type="ECO:0008006" key="5">
    <source>
        <dbReference type="Google" id="ProtNLM"/>
    </source>
</evidence>
<keyword evidence="1" id="KW-0472">Membrane</keyword>
<feature type="transmembrane region" description="Helical" evidence="1">
    <location>
        <begin position="168"/>
        <end position="192"/>
    </location>
</feature>
<evidence type="ECO:0000256" key="1">
    <source>
        <dbReference type="SAM" id="Phobius"/>
    </source>
</evidence>
<gene>
    <name evidence="3" type="ORF">SAMN02910280_2187</name>
</gene>
<feature type="transmembrane region" description="Helical" evidence="1">
    <location>
        <begin position="89"/>
        <end position="115"/>
    </location>
</feature>
<proteinExistence type="predicted"/>
<feature type="transmembrane region" description="Helical" evidence="1">
    <location>
        <begin position="121"/>
        <end position="140"/>
    </location>
</feature>
<dbReference type="EMBL" id="FPIP01000005">
    <property type="protein sequence ID" value="SFW37779.1"/>
    <property type="molecule type" value="Genomic_DNA"/>
</dbReference>
<protein>
    <recommendedName>
        <fullName evidence="5">HPP family protein</fullName>
    </recommendedName>
</protein>
<evidence type="ECO:0000313" key="3">
    <source>
        <dbReference type="EMBL" id="SFW37779.1"/>
    </source>
</evidence>
<keyword evidence="1" id="KW-0812">Transmembrane</keyword>
<dbReference type="RefSeq" id="WP_072300422.1">
    <property type="nucleotide sequence ID" value="NZ_FPIP01000005.1"/>
</dbReference>
<accession>A0A1K1NRA6</accession>
<keyword evidence="2" id="KW-0732">Signal</keyword>
<dbReference type="Proteomes" id="UP000183461">
    <property type="component" value="Unassembled WGS sequence"/>
</dbReference>
<dbReference type="AlphaFoldDB" id="A0A1K1NRA6"/>
<feature type="signal peptide" evidence="2">
    <location>
        <begin position="1"/>
        <end position="23"/>
    </location>
</feature>